<dbReference type="FunFam" id="1.20.120.1630:FF:000014">
    <property type="entry name" value="Steroid 5-alpha reductase, putative"/>
    <property type="match status" value="1"/>
</dbReference>
<dbReference type="GO" id="GO:0003865">
    <property type="term" value="F:3-oxo-5-alpha-steroid 4-dehydrogenase activity"/>
    <property type="evidence" value="ECO:0007669"/>
    <property type="project" value="InterPro"/>
</dbReference>
<feature type="transmembrane region" description="Helical" evidence="5">
    <location>
        <begin position="6"/>
        <end position="25"/>
    </location>
</feature>
<sequence>MLDFSFFTILWASIAFIICLCLFFITAPYGRHIREGWGPLIPARLGWILMESPCVILVIGYAALVRQDLLPVHQIFLLIWLIHYTHRTLIYPVVMRITNPKMPLSIALTALSFNIINVTVQCFGIFYFTQYSVDWMQSSPFVLGLSLFCVGMFINIKSDYIVAALKKERGPGYHIPDKFLHKYIASPNYFGEIIEWAGWAMLTWSVSGVLFLIWTIGNLFPRALANHRWYRENFDNYPKERKAIIPGVI</sequence>
<dbReference type="InterPro" id="IPR001104">
    <property type="entry name" value="3-oxo-5_a-steroid_4-DH_C"/>
</dbReference>
<organism evidence="7 8">
    <name type="scientific">SAR92 clade bacterium</name>
    <dbReference type="NCBI Taxonomy" id="2315479"/>
    <lineage>
        <taxon>Bacteria</taxon>
        <taxon>Pseudomonadati</taxon>
        <taxon>Pseudomonadota</taxon>
        <taxon>Gammaproteobacteria</taxon>
        <taxon>Cellvibrionales</taxon>
        <taxon>Porticoccaceae</taxon>
        <taxon>SAR92 clade</taxon>
    </lineage>
</organism>
<proteinExistence type="predicted"/>
<protein>
    <recommendedName>
        <fullName evidence="6">3-oxo-5-alpha-steroid 4-dehydrogenase C-terminal domain-containing protein</fullName>
    </recommendedName>
</protein>
<evidence type="ECO:0000313" key="7">
    <source>
        <dbReference type="EMBL" id="RZO19904.1"/>
    </source>
</evidence>
<dbReference type="PROSITE" id="PS50244">
    <property type="entry name" value="S5A_REDUCTASE"/>
    <property type="match status" value="1"/>
</dbReference>
<comment type="caution">
    <text evidence="7">The sequence shown here is derived from an EMBL/GenBank/DDBJ whole genome shotgun (WGS) entry which is preliminary data.</text>
</comment>
<reference evidence="7 8" key="1">
    <citation type="submission" date="2019-02" db="EMBL/GenBank/DDBJ databases">
        <title>Prokaryotic population dynamics and viral predation in marine succession experiment using metagenomics: the confinement effect.</title>
        <authorList>
            <person name="Haro-Moreno J.M."/>
            <person name="Rodriguez-Valera F."/>
            <person name="Lopez-Perez M."/>
        </authorList>
    </citation>
    <scope>NUCLEOTIDE SEQUENCE [LARGE SCALE GENOMIC DNA]</scope>
    <source>
        <strain evidence="7">MED-G170</strain>
    </source>
</reference>
<dbReference type="GO" id="GO:0008202">
    <property type="term" value="P:steroid metabolic process"/>
    <property type="evidence" value="ECO:0007669"/>
    <property type="project" value="InterPro"/>
</dbReference>
<feature type="transmembrane region" description="Helical" evidence="5">
    <location>
        <begin position="196"/>
        <end position="216"/>
    </location>
</feature>
<evidence type="ECO:0000256" key="2">
    <source>
        <dbReference type="ARBA" id="ARBA00022692"/>
    </source>
</evidence>
<comment type="subcellular location">
    <subcellularLocation>
        <location evidence="1">Membrane</location>
        <topology evidence="1">Multi-pass membrane protein</topology>
    </subcellularLocation>
</comment>
<dbReference type="AlphaFoldDB" id="A0A520MFA9"/>
<keyword evidence="3 5" id="KW-1133">Transmembrane helix</keyword>
<feature type="domain" description="3-oxo-5-alpha-steroid 4-dehydrogenase C-terminal" evidence="6">
    <location>
        <begin position="101"/>
        <end position="248"/>
    </location>
</feature>
<dbReference type="PIRSF" id="PIRSF015596">
    <property type="entry name" value="5_alpha-SR2"/>
    <property type="match status" value="1"/>
</dbReference>
<accession>A0A520MFA9</accession>
<evidence type="ECO:0000256" key="1">
    <source>
        <dbReference type="ARBA" id="ARBA00004141"/>
    </source>
</evidence>
<evidence type="ECO:0000256" key="5">
    <source>
        <dbReference type="SAM" id="Phobius"/>
    </source>
</evidence>
<name>A0A520MFA9_9GAMM</name>
<dbReference type="EMBL" id="SHBP01000007">
    <property type="protein sequence ID" value="RZO19904.1"/>
    <property type="molecule type" value="Genomic_DNA"/>
</dbReference>
<dbReference type="InterPro" id="IPR016636">
    <property type="entry name" value="3-oxo-5-alpha-steroid_4-DH"/>
</dbReference>
<dbReference type="InterPro" id="IPR039357">
    <property type="entry name" value="SRD5A/TECR"/>
</dbReference>
<keyword evidence="2 5" id="KW-0812">Transmembrane</keyword>
<gene>
    <name evidence="7" type="ORF">EVB03_05990</name>
</gene>
<feature type="transmembrane region" description="Helical" evidence="5">
    <location>
        <begin position="135"/>
        <end position="156"/>
    </location>
</feature>
<feature type="transmembrane region" description="Helical" evidence="5">
    <location>
        <begin position="45"/>
        <end position="63"/>
    </location>
</feature>
<dbReference type="Gene3D" id="1.20.120.1630">
    <property type="match status" value="1"/>
</dbReference>
<dbReference type="Pfam" id="PF02544">
    <property type="entry name" value="Steroid_dh"/>
    <property type="match status" value="1"/>
</dbReference>
<evidence type="ECO:0000313" key="8">
    <source>
        <dbReference type="Proteomes" id="UP000315889"/>
    </source>
</evidence>
<dbReference type="PANTHER" id="PTHR10556:SF43">
    <property type="entry name" value="STEROID 5-ALPHA-REDUCTASE DET2"/>
    <property type="match status" value="1"/>
</dbReference>
<dbReference type="GO" id="GO:0016020">
    <property type="term" value="C:membrane"/>
    <property type="evidence" value="ECO:0007669"/>
    <property type="project" value="UniProtKB-SubCell"/>
</dbReference>
<evidence type="ECO:0000259" key="6">
    <source>
        <dbReference type="Pfam" id="PF02544"/>
    </source>
</evidence>
<keyword evidence="4 5" id="KW-0472">Membrane</keyword>
<dbReference type="Proteomes" id="UP000315889">
    <property type="component" value="Unassembled WGS sequence"/>
</dbReference>
<evidence type="ECO:0000256" key="4">
    <source>
        <dbReference type="ARBA" id="ARBA00023136"/>
    </source>
</evidence>
<feature type="transmembrane region" description="Helical" evidence="5">
    <location>
        <begin position="75"/>
        <end position="94"/>
    </location>
</feature>
<dbReference type="PANTHER" id="PTHR10556">
    <property type="entry name" value="3-OXO-5-ALPHA-STEROID 4-DEHYDROGENASE"/>
    <property type="match status" value="1"/>
</dbReference>
<feature type="transmembrane region" description="Helical" evidence="5">
    <location>
        <begin position="106"/>
        <end position="129"/>
    </location>
</feature>
<evidence type="ECO:0000256" key="3">
    <source>
        <dbReference type="ARBA" id="ARBA00022989"/>
    </source>
</evidence>